<accession>A0A383RP76</accession>
<keyword evidence="4" id="KW-1185">Reference proteome</keyword>
<dbReference type="AlphaFoldDB" id="A0A383RP76"/>
<sequence>MTEQTRHPTPSDAASAQAAHWFTQRDEVARNLITAQRFAQWRDADPLNAAAYARLEAMWEAQAFQQALQNLAVDLPLPAAPAARSARRGKTRRLIASAAVLLVALGVGWMGDVPMRLQADHMTGIAQVEPVELEDGSRIVLGSQSAISTEFDGGRRRIRLLRGEVYVEAAHDAGRPMSIETAQATVTVVGTQFSVSEREADVTVAVREGVVRFADRAGEQSVLHAGNWQQLKGGHLQAVSLEGSERQMAWVSGRLSFQDAPLAQVLGEVRRYYPAPIVLLNGAAGQEHVSGSYQLDEPLAIVQALSKVTGTEVHRLPGGALVIR</sequence>
<dbReference type="Proteomes" id="UP000263595">
    <property type="component" value="Unassembled WGS sequence"/>
</dbReference>
<dbReference type="InterPro" id="IPR006860">
    <property type="entry name" value="FecR"/>
</dbReference>
<dbReference type="PANTHER" id="PTHR30273">
    <property type="entry name" value="PERIPLASMIC SIGNAL SENSOR AND SIGMA FACTOR ACTIVATOR FECR-RELATED"/>
    <property type="match status" value="1"/>
</dbReference>
<dbReference type="PIRSF" id="PIRSF018266">
    <property type="entry name" value="FecR"/>
    <property type="match status" value="1"/>
</dbReference>
<feature type="transmembrane region" description="Helical" evidence="1">
    <location>
        <begin position="94"/>
        <end position="111"/>
    </location>
</feature>
<dbReference type="PANTHER" id="PTHR30273:SF2">
    <property type="entry name" value="PROTEIN FECR"/>
    <property type="match status" value="1"/>
</dbReference>
<gene>
    <name evidence="3" type="primary">fecR</name>
    <name evidence="3" type="ORF">CCOS865_00683</name>
</gene>
<dbReference type="OrthoDB" id="9798846at2"/>
<dbReference type="RefSeq" id="WP_119137969.1">
    <property type="nucleotide sequence ID" value="NZ_CBCSFL010000006.1"/>
</dbReference>
<evidence type="ECO:0000313" key="4">
    <source>
        <dbReference type="Proteomes" id="UP000263595"/>
    </source>
</evidence>
<organism evidence="3 4">
    <name type="scientific">Pseudomonas reidholzensis</name>
    <dbReference type="NCBI Taxonomy" id="1785162"/>
    <lineage>
        <taxon>Bacteria</taxon>
        <taxon>Pseudomonadati</taxon>
        <taxon>Pseudomonadota</taxon>
        <taxon>Gammaproteobacteria</taxon>
        <taxon>Pseudomonadales</taxon>
        <taxon>Pseudomonadaceae</taxon>
        <taxon>Pseudomonas</taxon>
    </lineage>
</organism>
<evidence type="ECO:0000256" key="1">
    <source>
        <dbReference type="SAM" id="Phobius"/>
    </source>
</evidence>
<reference evidence="4" key="1">
    <citation type="submission" date="2018-08" db="EMBL/GenBank/DDBJ databases">
        <authorList>
            <person name="Blom J."/>
        </authorList>
    </citation>
    <scope>NUCLEOTIDE SEQUENCE [LARGE SCALE GENOMIC DNA]</scope>
    <source>
        <strain evidence="4">CCOS 865</strain>
    </source>
</reference>
<protein>
    <submittedName>
        <fullName evidence="3">Protein FecR</fullName>
    </submittedName>
</protein>
<dbReference type="GO" id="GO:0016989">
    <property type="term" value="F:sigma factor antagonist activity"/>
    <property type="evidence" value="ECO:0007669"/>
    <property type="project" value="TreeGrafter"/>
</dbReference>
<dbReference type="Gene3D" id="3.55.50.30">
    <property type="match status" value="1"/>
</dbReference>
<proteinExistence type="predicted"/>
<keyword evidence="1" id="KW-0472">Membrane</keyword>
<name>A0A383RP76_9PSED</name>
<keyword evidence="1" id="KW-0812">Transmembrane</keyword>
<dbReference type="Gene3D" id="2.60.120.1440">
    <property type="match status" value="1"/>
</dbReference>
<dbReference type="InterPro" id="IPR012373">
    <property type="entry name" value="Ferrdict_sens_TM"/>
</dbReference>
<evidence type="ECO:0000259" key="2">
    <source>
        <dbReference type="Pfam" id="PF04773"/>
    </source>
</evidence>
<dbReference type="EMBL" id="UNOZ01000003">
    <property type="protein sequence ID" value="SYX88454.1"/>
    <property type="molecule type" value="Genomic_DNA"/>
</dbReference>
<feature type="domain" description="FecR protein" evidence="2">
    <location>
        <begin position="123"/>
        <end position="212"/>
    </location>
</feature>
<dbReference type="Pfam" id="PF04773">
    <property type="entry name" value="FecR"/>
    <property type="match status" value="1"/>
</dbReference>
<evidence type="ECO:0000313" key="3">
    <source>
        <dbReference type="EMBL" id="SYX88454.1"/>
    </source>
</evidence>
<keyword evidence="1" id="KW-1133">Transmembrane helix</keyword>